<dbReference type="EC" id="1.17.1.8" evidence="10 13"/>
<accession>A0A2S2BX28</accession>
<dbReference type="PANTHER" id="PTHR20836:SF0">
    <property type="entry name" value="4-HYDROXY-TETRAHYDRODIPICOLINATE REDUCTASE 1, CHLOROPLASTIC-RELATED"/>
    <property type="match status" value="1"/>
</dbReference>
<name>A0A2S2BX28_9NOCA</name>
<comment type="caution">
    <text evidence="13">Was originally thought to be a dihydrodipicolinate reductase (DHDPR), catalyzing the conversion of dihydrodipicolinate to tetrahydrodipicolinate. However, it was shown in E.coli that the substrate of the enzymatic reaction is not dihydrodipicolinate (DHDP) but in fact (2S,4S)-4-hydroxy-2,3,4,5-tetrahydrodipicolinic acid (HTPA), the product released by the DapA-catalyzed reaction.</text>
</comment>
<comment type="catalytic activity">
    <reaction evidence="12 13">
        <text>(S)-2,3,4,5-tetrahydrodipicolinate + NAD(+) + H2O = (2S,4S)-4-hydroxy-2,3,4,5-tetrahydrodipicolinate + NADH + H(+)</text>
        <dbReference type="Rhea" id="RHEA:35323"/>
        <dbReference type="ChEBI" id="CHEBI:15377"/>
        <dbReference type="ChEBI" id="CHEBI:15378"/>
        <dbReference type="ChEBI" id="CHEBI:16845"/>
        <dbReference type="ChEBI" id="CHEBI:57540"/>
        <dbReference type="ChEBI" id="CHEBI:57945"/>
        <dbReference type="ChEBI" id="CHEBI:67139"/>
        <dbReference type="EC" id="1.17.1.8"/>
    </reaction>
</comment>
<keyword evidence="6 13" id="KW-0560">Oxidoreductase</keyword>
<dbReference type="CDD" id="cd02274">
    <property type="entry name" value="DHDPR_N"/>
    <property type="match status" value="1"/>
</dbReference>
<evidence type="ECO:0000313" key="16">
    <source>
        <dbReference type="EMBL" id="AWK73104.1"/>
    </source>
</evidence>
<dbReference type="GO" id="GO:0019877">
    <property type="term" value="P:diaminopimelate biosynthetic process"/>
    <property type="evidence" value="ECO:0007669"/>
    <property type="project" value="UniProtKB-UniRule"/>
</dbReference>
<comment type="catalytic activity">
    <reaction evidence="11 13">
        <text>(S)-2,3,4,5-tetrahydrodipicolinate + NADP(+) + H2O = (2S,4S)-4-hydroxy-2,3,4,5-tetrahydrodipicolinate + NADPH + H(+)</text>
        <dbReference type="Rhea" id="RHEA:35331"/>
        <dbReference type="ChEBI" id="CHEBI:15377"/>
        <dbReference type="ChEBI" id="CHEBI:15378"/>
        <dbReference type="ChEBI" id="CHEBI:16845"/>
        <dbReference type="ChEBI" id="CHEBI:57783"/>
        <dbReference type="ChEBI" id="CHEBI:58349"/>
        <dbReference type="ChEBI" id="CHEBI:67139"/>
        <dbReference type="EC" id="1.17.1.8"/>
    </reaction>
</comment>
<dbReference type="InterPro" id="IPR036291">
    <property type="entry name" value="NAD(P)-bd_dom_sf"/>
</dbReference>
<organism evidence="16 17">
    <name type="scientific">Rhodococcus oxybenzonivorans</name>
    <dbReference type="NCBI Taxonomy" id="1990687"/>
    <lineage>
        <taxon>Bacteria</taxon>
        <taxon>Bacillati</taxon>
        <taxon>Actinomycetota</taxon>
        <taxon>Actinomycetes</taxon>
        <taxon>Mycobacteriales</taxon>
        <taxon>Nocardiaceae</taxon>
        <taxon>Rhodococcus</taxon>
    </lineage>
</organism>
<dbReference type="RefSeq" id="WP_109330804.1">
    <property type="nucleotide sequence ID" value="NZ_CP021354.1"/>
</dbReference>
<evidence type="ECO:0000256" key="1">
    <source>
        <dbReference type="ARBA" id="ARBA00006642"/>
    </source>
</evidence>
<keyword evidence="2 13" id="KW-0963">Cytoplasm</keyword>
<evidence type="ECO:0000256" key="12">
    <source>
        <dbReference type="ARBA" id="ARBA00049396"/>
    </source>
</evidence>
<comment type="function">
    <text evidence="13">Catalyzes the conversion of 4-hydroxy-tetrahydrodipicolinate (HTPA) to tetrahydrodipicolinate.</text>
</comment>
<dbReference type="GO" id="GO:0050661">
    <property type="term" value="F:NADP binding"/>
    <property type="evidence" value="ECO:0007669"/>
    <property type="project" value="UniProtKB-UniRule"/>
</dbReference>
<comment type="subcellular location">
    <subcellularLocation>
        <location evidence="13">Cytoplasm</location>
    </subcellularLocation>
</comment>
<evidence type="ECO:0000259" key="14">
    <source>
        <dbReference type="Pfam" id="PF01113"/>
    </source>
</evidence>
<dbReference type="FunFam" id="3.30.360.10:FF:000009">
    <property type="entry name" value="4-hydroxy-tetrahydrodipicolinate reductase"/>
    <property type="match status" value="1"/>
</dbReference>
<evidence type="ECO:0000256" key="9">
    <source>
        <dbReference type="ARBA" id="ARBA00037922"/>
    </source>
</evidence>
<dbReference type="AlphaFoldDB" id="A0A2S2BX28"/>
<feature type="binding site" evidence="13">
    <location>
        <begin position="81"/>
        <end position="83"/>
    </location>
    <ligand>
        <name>NAD(+)</name>
        <dbReference type="ChEBI" id="CHEBI:57540"/>
    </ligand>
</feature>
<dbReference type="GO" id="GO:0005829">
    <property type="term" value="C:cytosol"/>
    <property type="evidence" value="ECO:0007669"/>
    <property type="project" value="TreeGrafter"/>
</dbReference>
<dbReference type="PROSITE" id="PS01298">
    <property type="entry name" value="DAPB"/>
    <property type="match status" value="1"/>
</dbReference>
<dbReference type="NCBIfam" id="TIGR00036">
    <property type="entry name" value="dapB"/>
    <property type="match status" value="1"/>
</dbReference>
<dbReference type="KEGG" id="roz:CBI38_17615"/>
<dbReference type="InterPro" id="IPR023940">
    <property type="entry name" value="DHDPR_bac"/>
</dbReference>
<dbReference type="InterPro" id="IPR022663">
    <property type="entry name" value="DapB_C"/>
</dbReference>
<dbReference type="UniPathway" id="UPA00034">
    <property type="reaction ID" value="UER00018"/>
</dbReference>
<keyword evidence="8 13" id="KW-0457">Lysine biosynthesis</keyword>
<proteinExistence type="inferred from homology"/>
<dbReference type="SUPFAM" id="SSF51735">
    <property type="entry name" value="NAD(P)-binding Rossmann-fold domains"/>
    <property type="match status" value="1"/>
</dbReference>
<gene>
    <name evidence="13" type="primary">dapB</name>
    <name evidence="16" type="ORF">CBI38_17615</name>
</gene>
<evidence type="ECO:0000256" key="6">
    <source>
        <dbReference type="ARBA" id="ARBA00023002"/>
    </source>
</evidence>
<keyword evidence="7 13" id="KW-0520">NAD</keyword>
<keyword evidence="4 13" id="KW-0521">NADP</keyword>
<dbReference type="PIRSF" id="PIRSF000161">
    <property type="entry name" value="DHPR"/>
    <property type="match status" value="1"/>
</dbReference>
<evidence type="ECO:0000256" key="13">
    <source>
        <dbReference type="HAMAP-Rule" id="MF_00102"/>
    </source>
</evidence>
<dbReference type="InterPro" id="IPR000846">
    <property type="entry name" value="DapB_N"/>
</dbReference>
<reference evidence="16 17" key="1">
    <citation type="submission" date="2017-05" db="EMBL/GenBank/DDBJ databases">
        <title>Isolation of Rhodococcus sp. S2-17 biodegrading of BP-3.</title>
        <authorList>
            <person name="Lee Y."/>
            <person name="Kim K.H."/>
            <person name="Chun B.H."/>
            <person name="Jung H.S."/>
            <person name="Jeon C.O."/>
        </authorList>
    </citation>
    <scope>NUCLEOTIDE SEQUENCE [LARGE SCALE GENOMIC DNA]</scope>
    <source>
        <strain evidence="16 17">S2-17</strain>
    </source>
</reference>
<comment type="similarity">
    <text evidence="1 13">Belongs to the DapB family.</text>
</comment>
<dbReference type="Pfam" id="PF01113">
    <property type="entry name" value="DapB_N"/>
    <property type="match status" value="1"/>
</dbReference>
<evidence type="ECO:0000256" key="11">
    <source>
        <dbReference type="ARBA" id="ARBA00049080"/>
    </source>
</evidence>
<feature type="binding site" evidence="13">
    <location>
        <begin position="148"/>
        <end position="149"/>
    </location>
    <ligand>
        <name>(S)-2,3,4,5-tetrahydrodipicolinate</name>
        <dbReference type="ChEBI" id="CHEBI:16845"/>
    </ligand>
</feature>
<feature type="domain" description="Dihydrodipicolinate reductase N-terminal" evidence="14">
    <location>
        <begin position="7"/>
        <end position="111"/>
    </location>
</feature>
<feature type="active site" description="Proton donor/acceptor" evidence="13">
    <location>
        <position position="138"/>
    </location>
</feature>
<feature type="domain" description="Dihydrodipicolinate reductase C-terminal" evidence="15">
    <location>
        <begin position="114"/>
        <end position="246"/>
    </location>
</feature>
<keyword evidence="5 13" id="KW-0220">Diaminopimelate biosynthesis</keyword>
<evidence type="ECO:0000256" key="2">
    <source>
        <dbReference type="ARBA" id="ARBA00022490"/>
    </source>
</evidence>
<comment type="subunit">
    <text evidence="13">Homotetramer.</text>
</comment>
<dbReference type="OrthoDB" id="9790352at2"/>
<evidence type="ECO:0000256" key="8">
    <source>
        <dbReference type="ARBA" id="ARBA00023154"/>
    </source>
</evidence>
<evidence type="ECO:0000256" key="4">
    <source>
        <dbReference type="ARBA" id="ARBA00022857"/>
    </source>
</evidence>
<dbReference type="GO" id="GO:0016726">
    <property type="term" value="F:oxidoreductase activity, acting on CH or CH2 groups, NAD or NADP as acceptor"/>
    <property type="evidence" value="ECO:0007669"/>
    <property type="project" value="UniProtKB-UniRule"/>
</dbReference>
<dbReference type="SUPFAM" id="SSF55347">
    <property type="entry name" value="Glyceraldehyde-3-phosphate dehydrogenase-like, C-terminal domain"/>
    <property type="match status" value="1"/>
</dbReference>
<dbReference type="PANTHER" id="PTHR20836">
    <property type="entry name" value="DIHYDRODIPICOLINATE REDUCTASE"/>
    <property type="match status" value="1"/>
</dbReference>
<feature type="binding site" evidence="13">
    <location>
        <begin position="13"/>
        <end position="18"/>
    </location>
    <ligand>
        <name>NAD(+)</name>
        <dbReference type="ChEBI" id="CHEBI:57540"/>
    </ligand>
</feature>
<evidence type="ECO:0000256" key="3">
    <source>
        <dbReference type="ARBA" id="ARBA00022605"/>
    </source>
</evidence>
<dbReference type="Proteomes" id="UP000245711">
    <property type="component" value="Chromosome"/>
</dbReference>
<sequence length="252" mass="26472">MSAAAPIRVGVLGAKGKVGRAICEAVEQASDLELVAEVDHGDRLESFTESGTQVVVDFTHPDVVMDNLNFLVANGIHAVVGTTGFDDTRLDTVRSWLADQPSVGVLIAPNFAIGAVLSMRFAEAAARFFDSVEVIELHHPNKADAPSGTAYRTAALISEARRKAGLGPSPDATTTELDGARGADVDGVRVHSVRLAGLVAHQEVILGTQGETLTIRHDSIDRNSFAPGVLLGVRQIASRPGLTVGIDPLLDL</sequence>
<keyword evidence="3 13" id="KW-0028">Amino-acid biosynthesis</keyword>
<dbReference type="GO" id="GO:0051287">
    <property type="term" value="F:NAD binding"/>
    <property type="evidence" value="ECO:0007669"/>
    <property type="project" value="UniProtKB-UniRule"/>
</dbReference>
<dbReference type="Gene3D" id="3.30.360.10">
    <property type="entry name" value="Dihydrodipicolinate Reductase, domain 2"/>
    <property type="match status" value="1"/>
</dbReference>
<keyword evidence="17" id="KW-1185">Reference proteome</keyword>
<dbReference type="EMBL" id="CP021354">
    <property type="protein sequence ID" value="AWK73104.1"/>
    <property type="molecule type" value="Genomic_DNA"/>
</dbReference>
<protein>
    <recommendedName>
        <fullName evidence="10 13">4-hydroxy-tetrahydrodipicolinate reductase</fullName>
        <shortName evidence="13">HTPA reductase</shortName>
        <ecNumber evidence="10 13">1.17.1.8</ecNumber>
    </recommendedName>
</protein>
<dbReference type="Gene3D" id="3.40.50.720">
    <property type="entry name" value="NAD(P)-binding Rossmann-like Domain"/>
    <property type="match status" value="1"/>
</dbReference>
<evidence type="ECO:0000256" key="5">
    <source>
        <dbReference type="ARBA" id="ARBA00022915"/>
    </source>
</evidence>
<feature type="binding site" evidence="13">
    <location>
        <position position="37"/>
    </location>
    <ligand>
        <name>NAD(+)</name>
        <dbReference type="ChEBI" id="CHEBI:57540"/>
    </ligand>
</feature>
<dbReference type="InterPro" id="IPR022664">
    <property type="entry name" value="DapB_N_CS"/>
</dbReference>
<dbReference type="HAMAP" id="MF_00102">
    <property type="entry name" value="DapB"/>
    <property type="match status" value="1"/>
</dbReference>
<comment type="pathway">
    <text evidence="9 13">Amino-acid biosynthesis; L-lysine biosynthesis via DAP pathway; (S)-tetrahydrodipicolinate from L-aspartate: step 4/4.</text>
</comment>
<dbReference type="Pfam" id="PF05173">
    <property type="entry name" value="DapB_C"/>
    <property type="match status" value="1"/>
</dbReference>
<comment type="caution">
    <text evidence="13">Lacks conserved residue(s) required for the propagation of feature annotation.</text>
</comment>
<dbReference type="GO" id="GO:0008839">
    <property type="term" value="F:4-hydroxy-tetrahydrodipicolinate reductase"/>
    <property type="evidence" value="ECO:0007669"/>
    <property type="project" value="UniProtKB-UniRule"/>
</dbReference>
<dbReference type="GO" id="GO:0009089">
    <property type="term" value="P:lysine biosynthetic process via diaminopimelate"/>
    <property type="evidence" value="ECO:0007669"/>
    <property type="project" value="UniProtKB-UniRule"/>
</dbReference>
<evidence type="ECO:0000256" key="7">
    <source>
        <dbReference type="ARBA" id="ARBA00023027"/>
    </source>
</evidence>
<evidence type="ECO:0000256" key="10">
    <source>
        <dbReference type="ARBA" id="ARBA00038983"/>
    </source>
</evidence>
<evidence type="ECO:0000313" key="17">
    <source>
        <dbReference type="Proteomes" id="UP000245711"/>
    </source>
</evidence>
<feature type="binding site" evidence="13">
    <location>
        <position position="139"/>
    </location>
    <ligand>
        <name>(S)-2,3,4,5-tetrahydrodipicolinate</name>
        <dbReference type="ChEBI" id="CHEBI:16845"/>
    </ligand>
</feature>
<feature type="binding site" evidence="13">
    <location>
        <begin position="108"/>
        <end position="111"/>
    </location>
    <ligand>
        <name>NAD(+)</name>
        <dbReference type="ChEBI" id="CHEBI:57540"/>
    </ligand>
</feature>
<evidence type="ECO:0000259" key="15">
    <source>
        <dbReference type="Pfam" id="PF05173"/>
    </source>
</evidence>
<feature type="active site" description="Proton donor" evidence="13">
    <location>
        <position position="142"/>
    </location>
</feature>